<keyword evidence="2" id="KW-1185">Reference proteome</keyword>
<name>A0A139A6W1_GONPJ</name>
<gene>
    <name evidence="1" type="ORF">M427DRAFT_59552</name>
</gene>
<dbReference type="EMBL" id="KQ965788">
    <property type="protein sequence ID" value="KXS12399.1"/>
    <property type="molecule type" value="Genomic_DNA"/>
</dbReference>
<organism evidence="1 2">
    <name type="scientific">Gonapodya prolifera (strain JEL478)</name>
    <name type="common">Monoblepharis prolifera</name>
    <dbReference type="NCBI Taxonomy" id="1344416"/>
    <lineage>
        <taxon>Eukaryota</taxon>
        <taxon>Fungi</taxon>
        <taxon>Fungi incertae sedis</taxon>
        <taxon>Chytridiomycota</taxon>
        <taxon>Chytridiomycota incertae sedis</taxon>
        <taxon>Monoblepharidomycetes</taxon>
        <taxon>Monoblepharidales</taxon>
        <taxon>Gonapodyaceae</taxon>
        <taxon>Gonapodya</taxon>
    </lineage>
</organism>
<accession>A0A139A6W1</accession>
<proteinExistence type="predicted"/>
<reference evidence="1 2" key="1">
    <citation type="journal article" date="2015" name="Genome Biol. Evol.">
        <title>Phylogenomic analyses indicate that early fungi evolved digesting cell walls of algal ancestors of land plants.</title>
        <authorList>
            <person name="Chang Y."/>
            <person name="Wang S."/>
            <person name="Sekimoto S."/>
            <person name="Aerts A.L."/>
            <person name="Choi C."/>
            <person name="Clum A."/>
            <person name="LaButti K.M."/>
            <person name="Lindquist E.A."/>
            <person name="Yee Ngan C."/>
            <person name="Ohm R.A."/>
            <person name="Salamov A.A."/>
            <person name="Grigoriev I.V."/>
            <person name="Spatafora J.W."/>
            <person name="Berbee M.L."/>
        </authorList>
    </citation>
    <scope>NUCLEOTIDE SEQUENCE [LARGE SCALE GENOMIC DNA]</scope>
    <source>
        <strain evidence="1 2">JEL478</strain>
    </source>
</reference>
<evidence type="ECO:0000313" key="1">
    <source>
        <dbReference type="EMBL" id="KXS12399.1"/>
    </source>
</evidence>
<dbReference type="AlphaFoldDB" id="A0A139A6W1"/>
<sequence length="69" mass="7748">METIILGEMRRFTGSGEKAKYHSANELAKQRQAMDRVASCVFRSHVLPSIRPILTPQRDTVHPVALGIM</sequence>
<dbReference type="OrthoDB" id="408631at2759"/>
<evidence type="ECO:0000313" key="2">
    <source>
        <dbReference type="Proteomes" id="UP000070544"/>
    </source>
</evidence>
<protein>
    <submittedName>
        <fullName evidence="1">Uncharacterized protein</fullName>
    </submittedName>
</protein>
<dbReference type="Proteomes" id="UP000070544">
    <property type="component" value="Unassembled WGS sequence"/>
</dbReference>